<reference evidence="2 3" key="1">
    <citation type="journal article" date="2013" name="Stand. Genomic Sci.">
        <title>Genomic Encyclopedia of Type Strains, Phase I: The one thousand microbial genomes (KMG-I) project.</title>
        <authorList>
            <person name="Kyrpides N.C."/>
            <person name="Woyke T."/>
            <person name="Eisen J.A."/>
            <person name="Garrity G."/>
            <person name="Lilburn T.G."/>
            <person name="Beck B.J."/>
            <person name="Whitman W.B."/>
            <person name="Hugenholtz P."/>
            <person name="Klenk H.P."/>
        </authorList>
    </citation>
    <scope>NUCLEOTIDE SEQUENCE [LARGE SCALE GENOMIC DNA]</scope>
    <source>
        <strain evidence="2 3">DSM 45044</strain>
    </source>
</reference>
<name>A0A562URL4_9ACTN</name>
<dbReference type="RefSeq" id="WP_147142662.1">
    <property type="nucleotide sequence ID" value="NZ_BAABIJ010000004.1"/>
</dbReference>
<dbReference type="Proteomes" id="UP000321617">
    <property type="component" value="Unassembled WGS sequence"/>
</dbReference>
<dbReference type="OrthoDB" id="574243at2"/>
<keyword evidence="3" id="KW-1185">Reference proteome</keyword>
<dbReference type="InterPro" id="IPR045794">
    <property type="entry name" value="Trypco1"/>
</dbReference>
<evidence type="ECO:0000313" key="3">
    <source>
        <dbReference type="Proteomes" id="UP000321617"/>
    </source>
</evidence>
<dbReference type="AlphaFoldDB" id="A0A562URL4"/>
<proteinExistence type="predicted"/>
<accession>A0A562URL4</accession>
<dbReference type="EMBL" id="VLLL01000008">
    <property type="protein sequence ID" value="TWJ08260.1"/>
    <property type="molecule type" value="Genomic_DNA"/>
</dbReference>
<evidence type="ECO:0000313" key="2">
    <source>
        <dbReference type="EMBL" id="TWJ08260.1"/>
    </source>
</evidence>
<protein>
    <recommendedName>
        <fullName evidence="1">Trypsin-co-occurring domain-containing protein</fullName>
    </recommendedName>
</protein>
<dbReference type="Pfam" id="PF19493">
    <property type="entry name" value="Trypco1"/>
    <property type="match status" value="1"/>
</dbReference>
<evidence type="ECO:0000259" key="1">
    <source>
        <dbReference type="Pfam" id="PF19493"/>
    </source>
</evidence>
<comment type="caution">
    <text evidence="2">The sequence shown here is derived from an EMBL/GenBank/DDBJ whole genome shotgun (WGS) entry which is preliminary data.</text>
</comment>
<feature type="domain" description="Trypsin-co-occurring" evidence="1">
    <location>
        <begin position="7"/>
        <end position="98"/>
    </location>
</feature>
<dbReference type="NCBIfam" id="NF041216">
    <property type="entry name" value="CU044_2847_fam"/>
    <property type="match status" value="1"/>
</dbReference>
<sequence>MQDQDPDCVLIELPLQPGVRQTSLSDNAVYERSEAALRKAAGTIRRVADEVHQVVGAMDSTPSRIEISFGLTFNAEAKALIARSTAEASMNIVLAWDRDAEGTTE</sequence>
<gene>
    <name evidence="2" type="ORF">LX16_4485</name>
</gene>
<organism evidence="2 3">
    <name type="scientific">Stackebrandtia albiflava</name>
    <dbReference type="NCBI Taxonomy" id="406432"/>
    <lineage>
        <taxon>Bacteria</taxon>
        <taxon>Bacillati</taxon>
        <taxon>Actinomycetota</taxon>
        <taxon>Actinomycetes</taxon>
        <taxon>Glycomycetales</taxon>
        <taxon>Glycomycetaceae</taxon>
        <taxon>Stackebrandtia</taxon>
    </lineage>
</organism>